<feature type="region of interest" description="Disordered" evidence="1">
    <location>
        <begin position="133"/>
        <end position="157"/>
    </location>
</feature>
<gene>
    <name evidence="3" type="ORF">ODALV1_LOCUS2795</name>
</gene>
<protein>
    <submittedName>
        <fullName evidence="3">Uncharacterized protein</fullName>
    </submittedName>
</protein>
<evidence type="ECO:0000313" key="3">
    <source>
        <dbReference type="EMBL" id="CAL8074085.1"/>
    </source>
</evidence>
<feature type="signal peptide" evidence="2">
    <location>
        <begin position="1"/>
        <end position="22"/>
    </location>
</feature>
<reference evidence="3 4" key="1">
    <citation type="submission" date="2024-08" db="EMBL/GenBank/DDBJ databases">
        <authorList>
            <person name="Cucini C."/>
            <person name="Frati F."/>
        </authorList>
    </citation>
    <scope>NUCLEOTIDE SEQUENCE [LARGE SCALE GENOMIC DNA]</scope>
</reference>
<feature type="chain" id="PRO_5045471101" evidence="2">
    <location>
        <begin position="23"/>
        <end position="186"/>
    </location>
</feature>
<dbReference type="EMBL" id="CAXLJM020000007">
    <property type="protein sequence ID" value="CAL8074085.1"/>
    <property type="molecule type" value="Genomic_DNA"/>
</dbReference>
<proteinExistence type="predicted"/>
<organism evidence="3 4">
    <name type="scientific">Orchesella dallaii</name>
    <dbReference type="NCBI Taxonomy" id="48710"/>
    <lineage>
        <taxon>Eukaryota</taxon>
        <taxon>Metazoa</taxon>
        <taxon>Ecdysozoa</taxon>
        <taxon>Arthropoda</taxon>
        <taxon>Hexapoda</taxon>
        <taxon>Collembola</taxon>
        <taxon>Entomobryomorpha</taxon>
        <taxon>Entomobryoidea</taxon>
        <taxon>Orchesellidae</taxon>
        <taxon>Orchesellinae</taxon>
        <taxon>Orchesella</taxon>
    </lineage>
</organism>
<dbReference type="Proteomes" id="UP001642540">
    <property type="component" value="Unassembled WGS sequence"/>
</dbReference>
<comment type="caution">
    <text evidence="3">The sequence shown here is derived from an EMBL/GenBank/DDBJ whole genome shotgun (WGS) entry which is preliminary data.</text>
</comment>
<evidence type="ECO:0000256" key="1">
    <source>
        <dbReference type="SAM" id="MobiDB-lite"/>
    </source>
</evidence>
<accession>A0ABP1PSU0</accession>
<name>A0ABP1PSU0_9HEXA</name>
<feature type="compositionally biased region" description="Basic and acidic residues" evidence="1">
    <location>
        <begin position="146"/>
        <end position="157"/>
    </location>
</feature>
<evidence type="ECO:0000256" key="2">
    <source>
        <dbReference type="SAM" id="SignalP"/>
    </source>
</evidence>
<keyword evidence="2" id="KW-0732">Signal</keyword>
<keyword evidence="4" id="KW-1185">Reference proteome</keyword>
<evidence type="ECO:0000313" key="4">
    <source>
        <dbReference type="Proteomes" id="UP001642540"/>
    </source>
</evidence>
<sequence>MGALMSVVAWAVPLTFFTFSKTKRSNKIGDGDGETSFPPIYGQMYPPPSVTSDYKTKYKSEENAHPPKSYKLATLYGRTAYFPVDPYFKELNPKSMRTRCPRYDLEVVFKETRQSLLNNDKRWFSQKAGFTDKKEAEAEPSTSERYGYDKSANENDNPFRFDREYQDFMMQTKLHESCIPDLDTYH</sequence>